<reference evidence="1" key="1">
    <citation type="journal article" date="2018" name="Sci. Rep.">
        <title>Characterization of LE3 and LE4, the only lytic phages known to infect the spirochete Leptospira.</title>
        <authorList>
            <person name="Schiettekatte O."/>
            <person name="Vincent A.T."/>
            <person name="Malosse C."/>
            <person name="Lechat P."/>
            <person name="Chamot-Rooke J."/>
            <person name="Veyrier F.J."/>
            <person name="Picardeau M."/>
            <person name="Bourhy P."/>
        </authorList>
    </citation>
    <scope>NUCLEOTIDE SEQUENCE</scope>
    <source>
        <plasmid evidence="1">p2_L200901116</plasmid>
    </source>
</reference>
<keyword evidence="1" id="KW-0614">Plasmid</keyword>
<dbReference type="EMBL" id="MF974398">
    <property type="protein sequence ID" value="AVH81573.1"/>
    <property type="molecule type" value="Genomic_DNA"/>
</dbReference>
<accession>A0A343US00</accession>
<organism evidence="1">
    <name type="scientific">Leptospira mayottensis 200901116</name>
    <dbReference type="NCBI Taxonomy" id="1192864"/>
    <lineage>
        <taxon>Bacteria</taxon>
        <taxon>Pseudomonadati</taxon>
        <taxon>Spirochaetota</taxon>
        <taxon>Spirochaetia</taxon>
        <taxon>Leptospirales</taxon>
        <taxon>Leptospiraceae</taxon>
        <taxon>Leptospira</taxon>
    </lineage>
</organism>
<evidence type="ECO:0000313" key="1">
    <source>
        <dbReference type="EMBL" id="AVH81573.1"/>
    </source>
</evidence>
<name>A0A343US00_9LEPT</name>
<protein>
    <submittedName>
        <fullName evidence="1">Uncharacterized protein</fullName>
    </submittedName>
</protein>
<proteinExistence type="predicted"/>
<sequence>MSSSETDRIPKHTIITKPVKIYKNTQWTKYRQDGKVEEKIDGIKKQTE</sequence>
<geneLocation type="plasmid" evidence="1">
    <name>p2_L200901116</name>
</geneLocation>
<dbReference type="AlphaFoldDB" id="A0A343US00"/>